<dbReference type="PANTHER" id="PTHR12135:SF0">
    <property type="entry name" value="DNA REPAIR PROTEIN COMPLEMENTING XP-C CELLS"/>
    <property type="match status" value="1"/>
</dbReference>
<evidence type="ECO:0000256" key="7">
    <source>
        <dbReference type="ARBA" id="ARBA00023242"/>
    </source>
</evidence>
<feature type="coiled-coil region" evidence="8">
    <location>
        <begin position="146"/>
        <end position="173"/>
    </location>
</feature>
<keyword evidence="3" id="KW-0597">Phosphoprotein</keyword>
<feature type="compositionally biased region" description="Basic and acidic residues" evidence="9">
    <location>
        <begin position="361"/>
        <end position="389"/>
    </location>
</feature>
<dbReference type="EMBL" id="WNTK01000025">
    <property type="protein sequence ID" value="KAG9473126.1"/>
    <property type="molecule type" value="Genomic_DNA"/>
</dbReference>
<feature type="domain" description="Rad4 beta-hairpin" evidence="12">
    <location>
        <begin position="731"/>
        <end position="805"/>
    </location>
</feature>
<dbReference type="GO" id="GO:0003697">
    <property type="term" value="F:single-stranded DNA binding"/>
    <property type="evidence" value="ECO:0007669"/>
    <property type="project" value="TreeGrafter"/>
</dbReference>
<dbReference type="SMART" id="SM01032">
    <property type="entry name" value="BHD_3"/>
    <property type="match status" value="1"/>
</dbReference>
<dbReference type="SUPFAM" id="SSF54001">
    <property type="entry name" value="Cysteine proteinases"/>
    <property type="match status" value="1"/>
</dbReference>
<dbReference type="GO" id="GO:0003684">
    <property type="term" value="F:damaged DNA binding"/>
    <property type="evidence" value="ECO:0007669"/>
    <property type="project" value="InterPro"/>
</dbReference>
<dbReference type="InterPro" id="IPR018327">
    <property type="entry name" value="BHD_2"/>
</dbReference>
<evidence type="ECO:0008006" key="15">
    <source>
        <dbReference type="Google" id="ProtNLM"/>
    </source>
</evidence>
<evidence type="ECO:0000256" key="9">
    <source>
        <dbReference type="SAM" id="MobiDB-lite"/>
    </source>
</evidence>
<evidence type="ECO:0000256" key="2">
    <source>
        <dbReference type="ARBA" id="ARBA00009525"/>
    </source>
</evidence>
<dbReference type="NCBIfam" id="TIGR00605">
    <property type="entry name" value="rad4"/>
    <property type="match status" value="1"/>
</dbReference>
<dbReference type="InterPro" id="IPR018325">
    <property type="entry name" value="Rad4/PNGase_transGLS-fold"/>
</dbReference>
<dbReference type="SMART" id="SM01030">
    <property type="entry name" value="BHD_1"/>
    <property type="match status" value="1"/>
</dbReference>
<dbReference type="Gene3D" id="2.20.20.110">
    <property type="entry name" value="Rad4, beta-hairpin domain BHD1"/>
    <property type="match status" value="1"/>
</dbReference>
<dbReference type="InterPro" id="IPR018026">
    <property type="entry name" value="DNA_repair_Rad4-like"/>
</dbReference>
<accession>A0A8J6EQN2</accession>
<evidence type="ECO:0000256" key="8">
    <source>
        <dbReference type="SAM" id="Coils"/>
    </source>
</evidence>
<dbReference type="InterPro" id="IPR042488">
    <property type="entry name" value="Rad4_BHD3_sf"/>
</dbReference>
<evidence type="ECO:0000256" key="5">
    <source>
        <dbReference type="ARBA" id="ARBA00023125"/>
    </source>
</evidence>
<dbReference type="OrthoDB" id="300780at2759"/>
<feature type="compositionally biased region" description="Basic and acidic residues" evidence="9">
    <location>
        <begin position="1"/>
        <end position="15"/>
    </location>
</feature>
<evidence type="ECO:0000313" key="14">
    <source>
        <dbReference type="Proteomes" id="UP000770717"/>
    </source>
</evidence>
<keyword evidence="6" id="KW-0234">DNA repair</keyword>
<protein>
    <recommendedName>
        <fullName evidence="15">DNA repair protein complementing XP-C cells</fullName>
    </recommendedName>
</protein>
<dbReference type="AlphaFoldDB" id="A0A8J6EQN2"/>
<dbReference type="Pfam" id="PF10404">
    <property type="entry name" value="BHD_2"/>
    <property type="match status" value="1"/>
</dbReference>
<evidence type="ECO:0000256" key="3">
    <source>
        <dbReference type="ARBA" id="ARBA00022553"/>
    </source>
</evidence>
<evidence type="ECO:0000313" key="13">
    <source>
        <dbReference type="EMBL" id="KAG9473126.1"/>
    </source>
</evidence>
<name>A0A8J6EQN2_ELECQ</name>
<dbReference type="GO" id="GO:0005737">
    <property type="term" value="C:cytoplasm"/>
    <property type="evidence" value="ECO:0007669"/>
    <property type="project" value="TreeGrafter"/>
</dbReference>
<dbReference type="InterPro" id="IPR018326">
    <property type="entry name" value="Rad4_beta-hairpin_dom1"/>
</dbReference>
<evidence type="ECO:0000256" key="6">
    <source>
        <dbReference type="ARBA" id="ARBA00023204"/>
    </source>
</evidence>
<dbReference type="Gene3D" id="3.90.260.10">
    <property type="entry name" value="Transglutaminase-like"/>
    <property type="match status" value="2"/>
</dbReference>
<dbReference type="FunFam" id="2.20.20.110:FF:000001">
    <property type="entry name" value="DNA repair protein complementing XP-C cells"/>
    <property type="match status" value="1"/>
</dbReference>
<comment type="caution">
    <text evidence="13">The sequence shown here is derived from an EMBL/GenBank/DDBJ whole genome shotgun (WGS) entry which is preliminary data.</text>
</comment>
<evidence type="ECO:0000256" key="4">
    <source>
        <dbReference type="ARBA" id="ARBA00022763"/>
    </source>
</evidence>
<feature type="compositionally biased region" description="Basic residues" evidence="9">
    <location>
        <begin position="390"/>
        <end position="402"/>
    </location>
</feature>
<dbReference type="Gene3D" id="3.30.70.2460">
    <property type="entry name" value="Rad4, beta-hairpin domain BHD3"/>
    <property type="match status" value="1"/>
</dbReference>
<dbReference type="InterPro" id="IPR018328">
    <property type="entry name" value="Rad4_beta-hairpin_dom3"/>
</dbReference>
<keyword evidence="8" id="KW-0175">Coiled coil</keyword>
<organism evidence="13 14">
    <name type="scientific">Eleutherodactylus coqui</name>
    <name type="common">Puerto Rican coqui</name>
    <dbReference type="NCBI Taxonomy" id="57060"/>
    <lineage>
        <taxon>Eukaryota</taxon>
        <taxon>Metazoa</taxon>
        <taxon>Chordata</taxon>
        <taxon>Craniata</taxon>
        <taxon>Vertebrata</taxon>
        <taxon>Euteleostomi</taxon>
        <taxon>Amphibia</taxon>
        <taxon>Batrachia</taxon>
        <taxon>Anura</taxon>
        <taxon>Neobatrachia</taxon>
        <taxon>Hyloidea</taxon>
        <taxon>Eleutherodactylidae</taxon>
        <taxon>Eleutherodactylinae</taxon>
        <taxon>Eleutherodactylus</taxon>
        <taxon>Eleutherodactylus</taxon>
    </lineage>
</organism>
<dbReference type="GO" id="GO:0000111">
    <property type="term" value="C:nucleotide-excision repair factor 2 complex"/>
    <property type="evidence" value="ECO:0007669"/>
    <property type="project" value="TreeGrafter"/>
</dbReference>
<dbReference type="SMART" id="SM01031">
    <property type="entry name" value="BHD_2"/>
    <property type="match status" value="1"/>
</dbReference>
<dbReference type="Pfam" id="PF10405">
    <property type="entry name" value="BHD_3"/>
    <property type="match status" value="1"/>
</dbReference>
<dbReference type="FunFam" id="3.30.70.2460:FF:000001">
    <property type="entry name" value="DNA repair protein Rad4 family"/>
    <property type="match status" value="1"/>
</dbReference>
<dbReference type="Pfam" id="PF03835">
    <property type="entry name" value="Rad4"/>
    <property type="match status" value="1"/>
</dbReference>
<reference evidence="13" key="1">
    <citation type="thesis" date="2020" institute="ProQuest LLC" country="789 East Eisenhower Parkway, Ann Arbor, MI, USA">
        <title>Comparative Genomics and Chromosome Evolution.</title>
        <authorList>
            <person name="Mudd A.B."/>
        </authorList>
    </citation>
    <scope>NUCLEOTIDE SEQUENCE</scope>
    <source>
        <strain evidence="13">HN-11 Male</strain>
        <tissue evidence="13">Kidney and liver</tissue>
    </source>
</reference>
<feature type="compositionally biased region" description="Basic and acidic residues" evidence="9">
    <location>
        <begin position="72"/>
        <end position="88"/>
    </location>
</feature>
<keyword evidence="14" id="KW-1185">Reference proteome</keyword>
<feature type="compositionally biased region" description="Basic residues" evidence="9">
    <location>
        <begin position="894"/>
        <end position="903"/>
    </location>
</feature>
<feature type="region of interest" description="Disordered" evidence="9">
    <location>
        <begin position="846"/>
        <end position="917"/>
    </location>
</feature>
<dbReference type="InterPro" id="IPR038765">
    <property type="entry name" value="Papain-like_cys_pep_sf"/>
</dbReference>
<feature type="compositionally biased region" description="Acidic residues" evidence="9">
    <location>
        <begin position="109"/>
        <end position="122"/>
    </location>
</feature>
<dbReference type="GO" id="GO:0006289">
    <property type="term" value="P:nucleotide-excision repair"/>
    <property type="evidence" value="ECO:0007669"/>
    <property type="project" value="InterPro"/>
</dbReference>
<dbReference type="InterPro" id="IPR004583">
    <property type="entry name" value="DNA_repair_Rad4"/>
</dbReference>
<dbReference type="Pfam" id="PF10403">
    <property type="entry name" value="BHD_1"/>
    <property type="match status" value="1"/>
</dbReference>
<keyword evidence="4" id="KW-0227">DNA damage</keyword>
<evidence type="ECO:0000256" key="1">
    <source>
        <dbReference type="ARBA" id="ARBA00004123"/>
    </source>
</evidence>
<keyword evidence="7" id="KW-0539">Nucleus</keyword>
<comment type="subcellular location">
    <subcellularLocation>
        <location evidence="1">Nucleus</location>
    </subcellularLocation>
</comment>
<sequence>MGKRRGPAEDKPADKKPRRGAQCRAGGEDGSEDGKAPNKKSRAAAAGARTTRRADETPGGDAAGKKPTRSKKSAEKKAKEEDAEKAIEDLLILESQPAVSDPVVKEESGLEDGEDSDEEWEDVEELNATTLDALQATSSNNSVKPTESVEIEIETAEAAKKRLRREKKKAEFAAYLRRMMNRFSKELREDTHKVHLLCLFANGFFRSDTCNSPDLQAVALSVLPVKFTNTPAARIDVVYLTNLVKWFTNTFTLNPDMSLDDQEQLSARLERRFGVYGVRDAEEMVHLFLILVRALQLLSRLVLSLQPIPLKEPPNKITNKSKVKSNKTGKSQKSPRGISKAGPKPKKKKVETICLESSEDEDRKPSEDTASKKEVHKEKSGKMSEDTKKRANPKNQLRRKAASKVSYKEESESQVGSSDSDYSCSSSEDSDLSDWDVSIERKVKGYSSSKTNRRRSGEGTPKSPAAPGQPKAKSTPKDNSSQPKRRGKIISTDEEDEDEVTAPPPSRGSDQWVEVYLEKEEKWVCVDCVYGTVNQPALCFKAATKPVTYIVGIDNSGHVKDVTRRYDPEWMTSTRKRRVSTEWWEETLTLYRSHSTSCEEKEETEFEAKLLDQPLPTSITEYKSHPLYALKRHLLKYEAIYPESAATLGYCRGEPVYSRSCVHTLHSKDTWLKDARVVRLGEVPYKMVKGQSNRARKARLTEPEKDTNDLALFGLWQTEEYQPPIAVDGKVPRNDFGNVYLFKPSMLPIGCCHLQVSNLHRVARKLDIDCASAITGFDFHCGFSHPVTDGYIVCEEYKDVLLAAWENEQVEIERKQKEKREKRAMSNWKLLVKGLLIRERLKARYGQKDSDHPTSAAADRGFSSDEEQPATATPALDAPVSWPQNRKAEEQKGGKAKQKTKRERRGEEKHLFPFEKL</sequence>
<proteinExistence type="inferred from homology"/>
<feature type="compositionally biased region" description="Low complexity" evidence="9">
    <location>
        <begin position="413"/>
        <end position="427"/>
    </location>
</feature>
<feature type="region of interest" description="Disordered" evidence="9">
    <location>
        <begin position="309"/>
        <end position="511"/>
    </location>
</feature>
<dbReference type="GO" id="GO:0006298">
    <property type="term" value="P:mismatch repair"/>
    <property type="evidence" value="ECO:0007669"/>
    <property type="project" value="TreeGrafter"/>
</dbReference>
<dbReference type="GO" id="GO:0071942">
    <property type="term" value="C:XPC complex"/>
    <property type="evidence" value="ECO:0007669"/>
    <property type="project" value="TreeGrafter"/>
</dbReference>
<feature type="compositionally biased region" description="Basic and acidic residues" evidence="9">
    <location>
        <begin position="904"/>
        <end position="917"/>
    </location>
</feature>
<evidence type="ECO:0000259" key="10">
    <source>
        <dbReference type="SMART" id="SM01030"/>
    </source>
</evidence>
<feature type="region of interest" description="Disordered" evidence="9">
    <location>
        <begin position="1"/>
        <end position="122"/>
    </location>
</feature>
<evidence type="ECO:0000259" key="11">
    <source>
        <dbReference type="SMART" id="SM01031"/>
    </source>
</evidence>
<dbReference type="PANTHER" id="PTHR12135">
    <property type="entry name" value="DNA REPAIR PROTEIN XP-C / RAD4"/>
    <property type="match status" value="1"/>
</dbReference>
<dbReference type="InterPro" id="IPR036985">
    <property type="entry name" value="Transglutaminase-like_sf"/>
</dbReference>
<feature type="domain" description="Rad4 beta-hairpin" evidence="10">
    <location>
        <begin position="611"/>
        <end position="663"/>
    </location>
</feature>
<keyword evidence="5" id="KW-0238">DNA-binding</keyword>
<dbReference type="Proteomes" id="UP000770717">
    <property type="component" value="Unassembled WGS sequence"/>
</dbReference>
<feature type="domain" description="Rad4 beta-hairpin" evidence="11">
    <location>
        <begin position="665"/>
        <end position="724"/>
    </location>
</feature>
<comment type="similarity">
    <text evidence="2">Belongs to the XPC family.</text>
</comment>
<evidence type="ECO:0000259" key="12">
    <source>
        <dbReference type="SMART" id="SM01032"/>
    </source>
</evidence>
<gene>
    <name evidence="13" type="ORF">GDO78_014334</name>
</gene>